<organism evidence="1 2">
    <name type="scientific">Durusdinium trenchii</name>
    <dbReference type="NCBI Taxonomy" id="1381693"/>
    <lineage>
        <taxon>Eukaryota</taxon>
        <taxon>Sar</taxon>
        <taxon>Alveolata</taxon>
        <taxon>Dinophyceae</taxon>
        <taxon>Suessiales</taxon>
        <taxon>Symbiodiniaceae</taxon>
        <taxon>Durusdinium</taxon>
    </lineage>
</organism>
<dbReference type="EMBL" id="CAXAMN010002447">
    <property type="protein sequence ID" value="CAK8999649.1"/>
    <property type="molecule type" value="Genomic_DNA"/>
</dbReference>
<gene>
    <name evidence="1" type="ORF">CCMP2556_LOCUS5735</name>
</gene>
<proteinExistence type="predicted"/>
<keyword evidence="2" id="KW-1185">Reference proteome</keyword>
<dbReference type="Pfam" id="PF03982">
    <property type="entry name" value="DAGAT"/>
    <property type="match status" value="1"/>
</dbReference>
<dbReference type="InterPro" id="IPR007130">
    <property type="entry name" value="DAGAT"/>
</dbReference>
<dbReference type="PANTHER" id="PTHR12317">
    <property type="entry name" value="DIACYLGLYCEROL O-ACYLTRANSFERASE"/>
    <property type="match status" value="1"/>
</dbReference>
<evidence type="ECO:0000313" key="1">
    <source>
        <dbReference type="EMBL" id="CAK8999649.1"/>
    </source>
</evidence>
<dbReference type="Proteomes" id="UP001642484">
    <property type="component" value="Unassembled WGS sequence"/>
</dbReference>
<sequence length="310" mass="35056">MSTLWLAALIAGFVVLYVKVKEHILRTLEHEGGLIVPIWVSKMLREALGRYSNFVGVREVSIGGEGLACDRSRKYMIVWHPHGFITWVPFFIAGRYALDAQPCGEHWFPVVAPVLFRVPIFSEMLIILGARRVDKKVIDKMLARGDSIAIQPGGVKEQAQSSEKQEQAFFPARLGFVRMAIRHGVDLLPAYFFGENQLYKKVEGFEWLSKLINKTTGMTLPIVTSRFGIPMGGLLPIPTPIHTRYGRPVPVGPPEPDPSDERVEEVFLKYLAELRRLFDEHAKDCLPYDVAQRGLRIVRLDGKPVPEDIR</sequence>
<evidence type="ECO:0000313" key="2">
    <source>
        <dbReference type="Proteomes" id="UP001642484"/>
    </source>
</evidence>
<protein>
    <submittedName>
        <fullName evidence="1">Uncharacterized protein</fullName>
    </submittedName>
</protein>
<name>A0ABP0IE56_9DINO</name>
<accession>A0ABP0IE56</accession>
<comment type="caution">
    <text evidence="1">The sequence shown here is derived from an EMBL/GenBank/DDBJ whole genome shotgun (WGS) entry which is preliminary data.</text>
</comment>
<reference evidence="1 2" key="1">
    <citation type="submission" date="2024-02" db="EMBL/GenBank/DDBJ databases">
        <authorList>
            <person name="Chen Y."/>
            <person name="Shah S."/>
            <person name="Dougan E. K."/>
            <person name="Thang M."/>
            <person name="Chan C."/>
        </authorList>
    </citation>
    <scope>NUCLEOTIDE SEQUENCE [LARGE SCALE GENOMIC DNA]</scope>
</reference>
<dbReference type="CDD" id="cd07987">
    <property type="entry name" value="LPLAT_MGAT-like"/>
    <property type="match status" value="1"/>
</dbReference>